<dbReference type="Proteomes" id="UP000324222">
    <property type="component" value="Unassembled WGS sequence"/>
</dbReference>
<proteinExistence type="predicted"/>
<evidence type="ECO:0000313" key="1">
    <source>
        <dbReference type="EMBL" id="MPC12924.1"/>
    </source>
</evidence>
<dbReference type="EMBL" id="VSRR010000246">
    <property type="protein sequence ID" value="MPC12924.1"/>
    <property type="molecule type" value="Genomic_DNA"/>
</dbReference>
<comment type="caution">
    <text evidence="1">The sequence shown here is derived from an EMBL/GenBank/DDBJ whole genome shotgun (WGS) entry which is preliminary data.</text>
</comment>
<name>A0A5B7CW16_PORTR</name>
<reference evidence="1 2" key="1">
    <citation type="submission" date="2019-05" db="EMBL/GenBank/DDBJ databases">
        <title>Another draft genome of Portunus trituberculatus and its Hox gene families provides insights of decapod evolution.</title>
        <authorList>
            <person name="Jeong J.-H."/>
            <person name="Song I."/>
            <person name="Kim S."/>
            <person name="Choi T."/>
            <person name="Kim D."/>
            <person name="Ryu S."/>
            <person name="Kim W."/>
        </authorList>
    </citation>
    <scope>NUCLEOTIDE SEQUENCE [LARGE SCALE GENOMIC DNA]</scope>
    <source>
        <tissue evidence="1">Muscle</tissue>
    </source>
</reference>
<dbReference type="AlphaFoldDB" id="A0A5B7CW16"/>
<protein>
    <submittedName>
        <fullName evidence="1">Uncharacterized protein</fullName>
    </submittedName>
</protein>
<accession>A0A5B7CW16</accession>
<organism evidence="1 2">
    <name type="scientific">Portunus trituberculatus</name>
    <name type="common">Swimming crab</name>
    <name type="synonym">Neptunus trituberculatus</name>
    <dbReference type="NCBI Taxonomy" id="210409"/>
    <lineage>
        <taxon>Eukaryota</taxon>
        <taxon>Metazoa</taxon>
        <taxon>Ecdysozoa</taxon>
        <taxon>Arthropoda</taxon>
        <taxon>Crustacea</taxon>
        <taxon>Multicrustacea</taxon>
        <taxon>Malacostraca</taxon>
        <taxon>Eumalacostraca</taxon>
        <taxon>Eucarida</taxon>
        <taxon>Decapoda</taxon>
        <taxon>Pleocyemata</taxon>
        <taxon>Brachyura</taxon>
        <taxon>Eubrachyura</taxon>
        <taxon>Portunoidea</taxon>
        <taxon>Portunidae</taxon>
        <taxon>Portuninae</taxon>
        <taxon>Portunus</taxon>
    </lineage>
</organism>
<gene>
    <name evidence="1" type="ORF">E2C01_005640</name>
</gene>
<sequence>MPDSYSRHVKQVIQLLFARVDERWCGKLAIRQNTALRFLQGEETGVMEGRRVDERKPSRWLMEGGHSDMEERGATGFKIKHFPLLNPHSRSPH</sequence>
<evidence type="ECO:0000313" key="2">
    <source>
        <dbReference type="Proteomes" id="UP000324222"/>
    </source>
</evidence>
<keyword evidence="2" id="KW-1185">Reference proteome</keyword>